<name>A0ABR4NHE5_9FUNG</name>
<proteinExistence type="predicted"/>
<accession>A0ABR4NHE5</accession>
<dbReference type="PROSITE" id="PS50234">
    <property type="entry name" value="VWFA"/>
    <property type="match status" value="1"/>
</dbReference>
<feature type="region of interest" description="Disordered" evidence="1">
    <location>
        <begin position="1"/>
        <end position="24"/>
    </location>
</feature>
<gene>
    <name evidence="3" type="ORF">HK105_201770</name>
</gene>
<dbReference type="PANTHER" id="PTHR34706:SF2">
    <property type="entry name" value="RFEF"/>
    <property type="match status" value="1"/>
</dbReference>
<organism evidence="3 4">
    <name type="scientific">Polyrhizophydium stewartii</name>
    <dbReference type="NCBI Taxonomy" id="2732419"/>
    <lineage>
        <taxon>Eukaryota</taxon>
        <taxon>Fungi</taxon>
        <taxon>Fungi incertae sedis</taxon>
        <taxon>Chytridiomycota</taxon>
        <taxon>Chytridiomycota incertae sedis</taxon>
        <taxon>Chytridiomycetes</taxon>
        <taxon>Rhizophydiales</taxon>
        <taxon>Rhizophydiales incertae sedis</taxon>
        <taxon>Polyrhizophydium</taxon>
    </lineage>
</organism>
<dbReference type="InterPro" id="IPR002035">
    <property type="entry name" value="VWF_A"/>
</dbReference>
<comment type="caution">
    <text evidence="3">The sequence shown here is derived from an EMBL/GenBank/DDBJ whole genome shotgun (WGS) entry which is preliminary data.</text>
</comment>
<feature type="domain" description="VWFA" evidence="2">
    <location>
        <begin position="114"/>
        <end position="309"/>
    </location>
</feature>
<evidence type="ECO:0000313" key="4">
    <source>
        <dbReference type="Proteomes" id="UP001527925"/>
    </source>
</evidence>
<evidence type="ECO:0000313" key="3">
    <source>
        <dbReference type="EMBL" id="KAL2918936.1"/>
    </source>
</evidence>
<dbReference type="SUPFAM" id="SSF53300">
    <property type="entry name" value="vWA-like"/>
    <property type="match status" value="1"/>
</dbReference>
<evidence type="ECO:0000256" key="1">
    <source>
        <dbReference type="SAM" id="MobiDB-lite"/>
    </source>
</evidence>
<keyword evidence="4" id="KW-1185">Reference proteome</keyword>
<dbReference type="Proteomes" id="UP001527925">
    <property type="component" value="Unassembled WGS sequence"/>
</dbReference>
<dbReference type="PANTHER" id="PTHR34706">
    <property type="entry name" value="SLR1338 PROTEIN"/>
    <property type="match status" value="1"/>
</dbReference>
<dbReference type="InterPro" id="IPR036465">
    <property type="entry name" value="vWFA_dom_sf"/>
</dbReference>
<evidence type="ECO:0000259" key="2">
    <source>
        <dbReference type="PROSITE" id="PS50234"/>
    </source>
</evidence>
<protein>
    <recommendedName>
        <fullName evidence="2">VWFA domain-containing protein</fullName>
    </recommendedName>
</protein>
<reference evidence="3 4" key="1">
    <citation type="submission" date="2023-09" db="EMBL/GenBank/DDBJ databases">
        <title>Pangenome analysis of Batrachochytrium dendrobatidis and related Chytrids.</title>
        <authorList>
            <person name="Yacoub M.N."/>
            <person name="Stajich J.E."/>
            <person name="James T.Y."/>
        </authorList>
    </citation>
    <scope>NUCLEOTIDE SEQUENCE [LARGE SCALE GENOMIC DNA]</scope>
    <source>
        <strain evidence="3 4">JEL0888</strain>
    </source>
</reference>
<sequence>MFKKLGLFGNPSPSPPAHGTTRQGKRSLAARAAELERAASAATLVAQHDGVPQQVAAKLARIVADNGLQAWYGGAPALQAVVQRVARIDLASLARRMRLPPDDALDLVPLALFDVVFFIDDSGSMTHEDGSRINDLKFILSKAAEVMTLFDDDGVQVRFINSLLESDGVATEERASRLIGQVDFCSGTPIGTNFKKKVLDPMVLEPARAGRLQKPVLAIIITDGEPTLEPADTLRRVILDAKNALSRTKYGPGALAIQIGQVGTDLAAQAFLAQLDNDPEVGNMIDCTSNYEMESEEFMAKGEELTPGLWLLKLCVGAIDRQYDMKD</sequence>
<dbReference type="Gene3D" id="3.40.50.410">
    <property type="entry name" value="von Willebrand factor, type A domain"/>
    <property type="match status" value="1"/>
</dbReference>
<dbReference type="EMBL" id="JADGIZ020000005">
    <property type="protein sequence ID" value="KAL2918936.1"/>
    <property type="molecule type" value="Genomic_DNA"/>
</dbReference>